<evidence type="ECO:0000256" key="1">
    <source>
        <dbReference type="ARBA" id="ARBA00004141"/>
    </source>
</evidence>
<evidence type="ECO:0000256" key="5">
    <source>
        <dbReference type="SAM" id="Phobius"/>
    </source>
</evidence>
<feature type="transmembrane region" description="Helical" evidence="5">
    <location>
        <begin position="404"/>
        <end position="423"/>
    </location>
</feature>
<feature type="transmembrane region" description="Helical" evidence="5">
    <location>
        <begin position="234"/>
        <end position="252"/>
    </location>
</feature>
<comment type="subcellular location">
    <subcellularLocation>
        <location evidence="1">Membrane</location>
        <topology evidence="1">Multi-pass membrane protein</topology>
    </subcellularLocation>
</comment>
<dbReference type="PANTHER" id="PTHR43341">
    <property type="entry name" value="AMINO ACID PERMEASE"/>
    <property type="match status" value="1"/>
</dbReference>
<dbReference type="Pfam" id="PF00324">
    <property type="entry name" value="AA_permease"/>
    <property type="match status" value="1"/>
</dbReference>
<accession>A0A3A2ZF06</accession>
<keyword evidence="8" id="KW-1185">Reference proteome</keyword>
<protein>
    <submittedName>
        <fullName evidence="7">Proline-specific permease</fullName>
    </submittedName>
</protein>
<dbReference type="EMBL" id="MVGC01000248">
    <property type="protein sequence ID" value="RJE21160.1"/>
    <property type="molecule type" value="Genomic_DNA"/>
</dbReference>
<comment type="caution">
    <text evidence="7">The sequence shown here is derived from an EMBL/GenBank/DDBJ whole genome shotgun (WGS) entry which is preliminary data.</text>
</comment>
<dbReference type="AlphaFoldDB" id="A0A3A2ZF06"/>
<dbReference type="Proteomes" id="UP000266188">
    <property type="component" value="Unassembled WGS sequence"/>
</dbReference>
<dbReference type="Gene3D" id="1.20.1740.10">
    <property type="entry name" value="Amino acid/polyamine transporter I"/>
    <property type="match status" value="1"/>
</dbReference>
<feature type="transmembrane region" description="Helical" evidence="5">
    <location>
        <begin position="71"/>
        <end position="93"/>
    </location>
</feature>
<dbReference type="InterPro" id="IPR050524">
    <property type="entry name" value="APC_YAT"/>
</dbReference>
<sequence>MAAEIMTVSQLFRFSFDKGYLQQVGYPDNHLGWHTTSASPAVWVFIFLLVAGLANLLPVRQYGELEYIFGVLKTLFISGLIFFNIILSALRLVPHGGNFWTWNKPYGFATENFVLQVDDNNKPIQTFGGDGGRFVALWTAITTVMFSMIGFETIAVSGPENKDLEKFETIKIATKKLTIRLTLLYTLATFAGGLNVPYDDPYLAEACWGSIRGGQNSLFILAAVRNHLRGWPHFFNGFFIFSATTSGINSLYNASRLLHALASIPEAWPLWAHGWRRRLERTTSRGVPLATVIVSWLFGLLAFLTIQDDSALVLRRMWTNATISELIVYTTICVSYIRFYHRIKAAAEDHTIDMRFAFNREDDQYPYRTHGQLFRSVYGAIFCILLLLFNGWRSFVPPFKTRDFVAQYISVVAFFVLIGLYHIKSDGVNPMKWRWSASMQIQRPPPIVVVSSRRRGVLALPDQKQLATVDNLKAFADWVWVWVK</sequence>
<evidence type="ECO:0000259" key="6">
    <source>
        <dbReference type="Pfam" id="PF00324"/>
    </source>
</evidence>
<keyword evidence="3 5" id="KW-1133">Transmembrane helix</keyword>
<dbReference type="GO" id="GO:0015171">
    <property type="term" value="F:amino acid transmembrane transporter activity"/>
    <property type="evidence" value="ECO:0007669"/>
    <property type="project" value="TreeGrafter"/>
</dbReference>
<dbReference type="InterPro" id="IPR004841">
    <property type="entry name" value="AA-permease/SLC12A_dom"/>
</dbReference>
<gene>
    <name evidence="7" type="ORF">PHISCL_06505</name>
</gene>
<dbReference type="STRING" id="2070753.A0A3A2ZF06"/>
<evidence type="ECO:0000256" key="3">
    <source>
        <dbReference type="ARBA" id="ARBA00022989"/>
    </source>
</evidence>
<organism evidence="7 8">
    <name type="scientific">Aspergillus sclerotialis</name>
    <dbReference type="NCBI Taxonomy" id="2070753"/>
    <lineage>
        <taxon>Eukaryota</taxon>
        <taxon>Fungi</taxon>
        <taxon>Dikarya</taxon>
        <taxon>Ascomycota</taxon>
        <taxon>Pezizomycotina</taxon>
        <taxon>Eurotiomycetes</taxon>
        <taxon>Eurotiomycetidae</taxon>
        <taxon>Eurotiales</taxon>
        <taxon>Aspergillaceae</taxon>
        <taxon>Aspergillus</taxon>
        <taxon>Aspergillus subgen. Polypaecilum</taxon>
    </lineage>
</organism>
<feature type="transmembrane region" description="Helical" evidence="5">
    <location>
        <begin position="286"/>
        <end position="306"/>
    </location>
</feature>
<evidence type="ECO:0000256" key="2">
    <source>
        <dbReference type="ARBA" id="ARBA00022692"/>
    </source>
</evidence>
<feature type="transmembrane region" description="Helical" evidence="5">
    <location>
        <begin position="135"/>
        <end position="156"/>
    </location>
</feature>
<feature type="transmembrane region" description="Helical" evidence="5">
    <location>
        <begin position="373"/>
        <end position="392"/>
    </location>
</feature>
<keyword evidence="2 5" id="KW-0812">Transmembrane</keyword>
<feature type="domain" description="Amino acid permease/ SLC12A" evidence="6">
    <location>
        <begin position="33"/>
        <end position="422"/>
    </location>
</feature>
<proteinExistence type="predicted"/>
<name>A0A3A2ZF06_9EURO</name>
<reference evidence="8" key="1">
    <citation type="submission" date="2017-02" db="EMBL/GenBank/DDBJ databases">
        <authorList>
            <person name="Tafer H."/>
            <person name="Lopandic K."/>
        </authorList>
    </citation>
    <scope>NUCLEOTIDE SEQUENCE [LARGE SCALE GENOMIC DNA]</scope>
    <source>
        <strain evidence="8">CBS 366.77</strain>
    </source>
</reference>
<dbReference type="GO" id="GO:0016020">
    <property type="term" value="C:membrane"/>
    <property type="evidence" value="ECO:0007669"/>
    <property type="project" value="UniProtKB-SubCell"/>
</dbReference>
<dbReference type="PANTHER" id="PTHR43341:SF35">
    <property type="entry name" value="ACID TRANSPORTER, PUTATIVE-RELATED"/>
    <property type="match status" value="1"/>
</dbReference>
<feature type="transmembrane region" description="Helical" evidence="5">
    <location>
        <begin position="318"/>
        <end position="337"/>
    </location>
</feature>
<evidence type="ECO:0000313" key="8">
    <source>
        <dbReference type="Proteomes" id="UP000266188"/>
    </source>
</evidence>
<keyword evidence="4 5" id="KW-0472">Membrane</keyword>
<feature type="transmembrane region" description="Helical" evidence="5">
    <location>
        <begin position="41"/>
        <end position="59"/>
    </location>
</feature>
<evidence type="ECO:0000313" key="7">
    <source>
        <dbReference type="EMBL" id="RJE21160.1"/>
    </source>
</evidence>
<feature type="transmembrane region" description="Helical" evidence="5">
    <location>
        <begin position="177"/>
        <end position="196"/>
    </location>
</feature>
<dbReference type="OrthoDB" id="3900342at2759"/>
<evidence type="ECO:0000256" key="4">
    <source>
        <dbReference type="ARBA" id="ARBA00023136"/>
    </source>
</evidence>